<sequence length="142" mass="16608">MGRTNRFHAQQVLQEDKWYKARITKPEMIPQLHVIEPEKYYRSLEERLNVAESDTIDIGFKRRSVTKQNVQKDEAAMEKLSRKNELLINLESLELNDLSIFNHYNIMDDLFKPGVSSTAPRKWMCVSAKQLTCVMAIASRHL</sequence>
<proteinExistence type="predicted"/>
<accession>A0A4V6A5X7</accession>
<evidence type="ECO:0000313" key="1">
    <source>
        <dbReference type="EMBL" id="TKR92555.1"/>
    </source>
</evidence>
<dbReference type="Proteomes" id="UP000298663">
    <property type="component" value="Unassembled WGS sequence"/>
</dbReference>
<reference evidence="1 2" key="2">
    <citation type="journal article" date="2019" name="G3 (Bethesda)">
        <title>Hybrid Assembly of the Genome of the Entomopathogenic Nematode Steinernema carpocapsae Identifies the X-Chromosome.</title>
        <authorList>
            <person name="Serra L."/>
            <person name="Macchietto M."/>
            <person name="Macias-Munoz A."/>
            <person name="McGill C.J."/>
            <person name="Rodriguez I.M."/>
            <person name="Rodriguez B."/>
            <person name="Murad R."/>
            <person name="Mortazavi A."/>
        </authorList>
    </citation>
    <scope>NUCLEOTIDE SEQUENCE [LARGE SCALE GENOMIC DNA]</scope>
    <source>
        <strain evidence="1 2">ALL</strain>
    </source>
</reference>
<organism evidence="1 2">
    <name type="scientific">Steinernema carpocapsae</name>
    <name type="common">Entomopathogenic nematode</name>
    <dbReference type="NCBI Taxonomy" id="34508"/>
    <lineage>
        <taxon>Eukaryota</taxon>
        <taxon>Metazoa</taxon>
        <taxon>Ecdysozoa</taxon>
        <taxon>Nematoda</taxon>
        <taxon>Chromadorea</taxon>
        <taxon>Rhabditida</taxon>
        <taxon>Tylenchina</taxon>
        <taxon>Panagrolaimomorpha</taxon>
        <taxon>Strongyloidoidea</taxon>
        <taxon>Steinernematidae</taxon>
        <taxon>Steinernema</taxon>
    </lineage>
</organism>
<evidence type="ECO:0000313" key="2">
    <source>
        <dbReference type="Proteomes" id="UP000298663"/>
    </source>
</evidence>
<gene>
    <name evidence="1" type="ORF">L596_007185</name>
</gene>
<reference evidence="1 2" key="1">
    <citation type="journal article" date="2015" name="Genome Biol.">
        <title>Comparative genomics of Steinernema reveals deeply conserved gene regulatory networks.</title>
        <authorList>
            <person name="Dillman A.R."/>
            <person name="Macchietto M."/>
            <person name="Porter C.F."/>
            <person name="Rogers A."/>
            <person name="Williams B."/>
            <person name="Antoshechkin I."/>
            <person name="Lee M.M."/>
            <person name="Goodwin Z."/>
            <person name="Lu X."/>
            <person name="Lewis E.E."/>
            <person name="Goodrich-Blair H."/>
            <person name="Stock S.P."/>
            <person name="Adams B.J."/>
            <person name="Sternberg P.W."/>
            <person name="Mortazavi A."/>
        </authorList>
    </citation>
    <scope>NUCLEOTIDE SEQUENCE [LARGE SCALE GENOMIC DNA]</scope>
    <source>
        <strain evidence="1 2">ALL</strain>
    </source>
</reference>
<name>A0A4V6A5X7_STECR</name>
<dbReference type="OrthoDB" id="2153661at2759"/>
<dbReference type="AlphaFoldDB" id="A0A4V6A5X7"/>
<protein>
    <submittedName>
        <fullName evidence="1">Uncharacterized protein</fullName>
    </submittedName>
</protein>
<dbReference type="EMBL" id="AZBU02000002">
    <property type="protein sequence ID" value="TKR92555.1"/>
    <property type="molecule type" value="Genomic_DNA"/>
</dbReference>
<comment type="caution">
    <text evidence="1">The sequence shown here is derived from an EMBL/GenBank/DDBJ whole genome shotgun (WGS) entry which is preliminary data.</text>
</comment>
<dbReference type="STRING" id="34508.A0A4V6A5X7"/>
<keyword evidence="2" id="KW-1185">Reference proteome</keyword>